<dbReference type="EMBL" id="KN554367">
    <property type="protein sequence ID" value="KHJ89328.1"/>
    <property type="molecule type" value="Genomic_DNA"/>
</dbReference>
<organism evidence="1 2">
    <name type="scientific">Oesophagostomum dentatum</name>
    <name type="common">Nodular worm</name>
    <dbReference type="NCBI Taxonomy" id="61180"/>
    <lineage>
        <taxon>Eukaryota</taxon>
        <taxon>Metazoa</taxon>
        <taxon>Ecdysozoa</taxon>
        <taxon>Nematoda</taxon>
        <taxon>Chromadorea</taxon>
        <taxon>Rhabditida</taxon>
        <taxon>Rhabditina</taxon>
        <taxon>Rhabditomorpha</taxon>
        <taxon>Strongyloidea</taxon>
        <taxon>Strongylidae</taxon>
        <taxon>Oesophagostomum</taxon>
    </lineage>
</organism>
<protein>
    <submittedName>
        <fullName evidence="1">Uncharacterized protein</fullName>
    </submittedName>
</protein>
<dbReference type="Proteomes" id="UP000053660">
    <property type="component" value="Unassembled WGS sequence"/>
</dbReference>
<keyword evidence="2" id="KW-1185">Reference proteome</keyword>
<accession>A0A0B1SVI7</accession>
<reference evidence="1 2" key="1">
    <citation type="submission" date="2014-03" db="EMBL/GenBank/DDBJ databases">
        <title>Draft genome of the hookworm Oesophagostomum dentatum.</title>
        <authorList>
            <person name="Mitreva M."/>
        </authorList>
    </citation>
    <scope>NUCLEOTIDE SEQUENCE [LARGE SCALE GENOMIC DNA]</scope>
    <source>
        <strain evidence="1 2">OD-Hann</strain>
    </source>
</reference>
<dbReference type="AlphaFoldDB" id="A0A0B1SVI7"/>
<evidence type="ECO:0000313" key="2">
    <source>
        <dbReference type="Proteomes" id="UP000053660"/>
    </source>
</evidence>
<name>A0A0B1SVI7_OESDE</name>
<proteinExistence type="predicted"/>
<sequence>MVGTNGMMVNCWMKKISTCGLLAIPRRAKETVYTCANLMTEGKLRHRVAVLLVSKKVSQIKGPLKNS</sequence>
<evidence type="ECO:0000313" key="1">
    <source>
        <dbReference type="EMBL" id="KHJ89328.1"/>
    </source>
</evidence>
<gene>
    <name evidence="1" type="ORF">OESDEN_10849</name>
</gene>